<reference evidence="4 5" key="1">
    <citation type="journal article" date="2016" name="Nat. Commun.">
        <title>Genomes of cryptic chimpanzee Plasmodium species reveal key evolutionary events leading to human malaria.</title>
        <authorList>
            <person name="Sundararaman S.A."/>
            <person name="Plenderleith L.J."/>
            <person name="Liu W."/>
            <person name="Loy D.E."/>
            <person name="Learn G.H."/>
            <person name="Li Y."/>
            <person name="Shaw K.S."/>
            <person name="Ayouba A."/>
            <person name="Peeters M."/>
            <person name="Speede S."/>
            <person name="Shaw G.M."/>
            <person name="Bushman F.D."/>
            <person name="Brisson D."/>
            <person name="Rayner J.C."/>
            <person name="Sharp P.M."/>
            <person name="Hahn B.H."/>
        </authorList>
    </citation>
    <scope>NUCLEOTIDE SEQUENCE [LARGE SCALE GENOMIC DNA]</scope>
    <source>
        <strain evidence="4 5">SY75</strain>
    </source>
</reference>
<dbReference type="PANTHER" id="PTHR23310:SF62">
    <property type="entry name" value="ACYL-COA BINDING PROTEIN 1, ISOFORM A"/>
    <property type="match status" value="1"/>
</dbReference>
<dbReference type="GO" id="GO:0000062">
    <property type="term" value="F:fatty-acyl-CoA binding"/>
    <property type="evidence" value="ECO:0007669"/>
    <property type="project" value="InterPro"/>
</dbReference>
<comment type="similarity">
    <text evidence="1">Belongs to the ACBP family.</text>
</comment>
<dbReference type="RefSeq" id="XP_018639818.1">
    <property type="nucleotide sequence ID" value="XM_018788446.1"/>
</dbReference>
<evidence type="ECO:0000313" key="5">
    <source>
        <dbReference type="Proteomes" id="UP000076004"/>
    </source>
</evidence>
<dbReference type="KEGG" id="pgab:PGSY75_1477800"/>
<gene>
    <name evidence="4" type="ORF">PGSY75_1477800</name>
</gene>
<accession>A0A151LBM5</accession>
<dbReference type="Pfam" id="PF00887">
    <property type="entry name" value="ACBP"/>
    <property type="match status" value="1"/>
</dbReference>
<keyword evidence="2" id="KW-0446">Lipid-binding</keyword>
<sequence>MAQVFDECVSFINGLPKTINLPNELKLDLYKYYKQSTVGNCNIEQPSMFKIEDRKKYNAWKSIENLEREEAQKRYMDIVTSLFPNWKDSE</sequence>
<dbReference type="PANTHER" id="PTHR23310">
    <property type="entry name" value="ACYL-COA-BINDING PROTEIN, ACBP"/>
    <property type="match status" value="1"/>
</dbReference>
<dbReference type="InterPro" id="IPR014352">
    <property type="entry name" value="FERM/acyl-CoA-bd_prot_sf"/>
</dbReference>
<dbReference type="InterPro" id="IPR035984">
    <property type="entry name" value="Acyl-CoA-binding_sf"/>
</dbReference>
<name>A0A151LBM5_9APIC</name>
<dbReference type="VEuPathDB" id="PlasmoDB:PGABG01_0809900"/>
<dbReference type="Proteomes" id="UP000076004">
    <property type="component" value="Chromosome 14"/>
</dbReference>
<dbReference type="VEuPathDB" id="PlasmoDB:PGSY75_1477800"/>
<dbReference type="AlphaFoldDB" id="A0A151LBM5"/>
<dbReference type="EMBL" id="LVLB01000015">
    <property type="protein sequence ID" value="KYN96352.1"/>
    <property type="molecule type" value="Genomic_DNA"/>
</dbReference>
<dbReference type="GO" id="GO:0006631">
    <property type="term" value="P:fatty acid metabolic process"/>
    <property type="evidence" value="ECO:0007669"/>
    <property type="project" value="TreeGrafter"/>
</dbReference>
<dbReference type="PROSITE" id="PS51228">
    <property type="entry name" value="ACB_2"/>
    <property type="match status" value="1"/>
</dbReference>
<proteinExistence type="inferred from homology"/>
<dbReference type="Gene3D" id="1.20.80.10">
    <property type="match status" value="1"/>
</dbReference>
<dbReference type="InterPro" id="IPR000582">
    <property type="entry name" value="Acyl-CoA-binding_protein"/>
</dbReference>
<comment type="caution">
    <text evidence="4">The sequence shown here is derived from an EMBL/GenBank/DDBJ whole genome shotgun (WGS) entry which is preliminary data.</text>
</comment>
<feature type="domain" description="ACB" evidence="3">
    <location>
        <begin position="1"/>
        <end position="88"/>
    </location>
</feature>
<evidence type="ECO:0000256" key="1">
    <source>
        <dbReference type="ARBA" id="ARBA00005567"/>
    </source>
</evidence>
<dbReference type="PRINTS" id="PR00689">
    <property type="entry name" value="ACOABINDINGP"/>
</dbReference>
<evidence type="ECO:0000313" key="4">
    <source>
        <dbReference type="EMBL" id="KYN96352.1"/>
    </source>
</evidence>
<evidence type="ECO:0000256" key="2">
    <source>
        <dbReference type="ARBA" id="ARBA00023121"/>
    </source>
</evidence>
<dbReference type="GeneID" id="29779047"/>
<dbReference type="SUPFAM" id="SSF47027">
    <property type="entry name" value="Acyl-CoA binding protein"/>
    <property type="match status" value="1"/>
</dbReference>
<evidence type="ECO:0000259" key="3">
    <source>
        <dbReference type="PROSITE" id="PS51228"/>
    </source>
</evidence>
<organism evidence="4 5">
    <name type="scientific">Plasmodium gaboni</name>
    <dbReference type="NCBI Taxonomy" id="647221"/>
    <lineage>
        <taxon>Eukaryota</taxon>
        <taxon>Sar</taxon>
        <taxon>Alveolata</taxon>
        <taxon>Apicomplexa</taxon>
        <taxon>Aconoidasida</taxon>
        <taxon>Haemosporida</taxon>
        <taxon>Plasmodiidae</taxon>
        <taxon>Plasmodium</taxon>
        <taxon>Plasmodium (Laverania)</taxon>
    </lineage>
</organism>
<protein>
    <submittedName>
        <fullName evidence="4">Acyl-CoA binding protein</fullName>
    </submittedName>
</protein>